<name>A0A2A4FYR9_9SPHN</name>
<accession>A0A2A4FYR9</accession>
<organism evidence="1 2">
    <name type="scientific">Rhizorhabdus dicambivorans</name>
    <dbReference type="NCBI Taxonomy" id="1850238"/>
    <lineage>
        <taxon>Bacteria</taxon>
        <taxon>Pseudomonadati</taxon>
        <taxon>Pseudomonadota</taxon>
        <taxon>Alphaproteobacteria</taxon>
        <taxon>Sphingomonadales</taxon>
        <taxon>Sphingomonadaceae</taxon>
        <taxon>Rhizorhabdus</taxon>
    </lineage>
</organism>
<protein>
    <submittedName>
        <fullName evidence="1">Uncharacterized protein</fullName>
    </submittedName>
</protein>
<gene>
    <name evidence="1" type="ORF">COO09_03150</name>
</gene>
<evidence type="ECO:0000313" key="1">
    <source>
        <dbReference type="EMBL" id="PCE43934.1"/>
    </source>
</evidence>
<dbReference type="AlphaFoldDB" id="A0A2A4FYR9"/>
<dbReference type="KEGG" id="rdi:CMV14_21000"/>
<reference evidence="1 2" key="1">
    <citation type="submission" date="2017-09" db="EMBL/GenBank/DDBJ databases">
        <title>The Catabolism of 3,6-Dichlorosalicylic acid is Initiated by the Cytochrome P450 Monooxygenase DsmABC in Rhizorhabdus dicambivorans Ndbn-20.</title>
        <authorList>
            <person name="Na L."/>
        </authorList>
    </citation>
    <scope>NUCLEOTIDE SEQUENCE [LARGE SCALE GENOMIC DNA]</scope>
    <source>
        <strain evidence="1 2">Ndbn-20m</strain>
    </source>
</reference>
<proteinExistence type="predicted"/>
<keyword evidence="2" id="KW-1185">Reference proteome</keyword>
<comment type="caution">
    <text evidence="1">The sequence shown here is derived from an EMBL/GenBank/DDBJ whole genome shotgun (WGS) entry which is preliminary data.</text>
</comment>
<dbReference type="Proteomes" id="UP000218934">
    <property type="component" value="Unassembled WGS sequence"/>
</dbReference>
<evidence type="ECO:0000313" key="2">
    <source>
        <dbReference type="Proteomes" id="UP000218934"/>
    </source>
</evidence>
<dbReference type="EMBL" id="NWUF01000002">
    <property type="protein sequence ID" value="PCE43934.1"/>
    <property type="molecule type" value="Genomic_DNA"/>
</dbReference>
<sequence>MRTRQGLVILTTQEGRFRFLRRVDSWIAIPAQPGPLRKERPLPTRVILADAGIHKPSAKRLELQRIWIPAFGI</sequence>